<name>A0A6C2UDQ7_PONDE</name>
<dbReference type="Proteomes" id="UP000366872">
    <property type="component" value="Unassembled WGS sequence"/>
</dbReference>
<dbReference type="SUPFAM" id="SSF116734">
    <property type="entry name" value="DNA methylase specificity domain"/>
    <property type="match status" value="2"/>
</dbReference>
<dbReference type="InterPro" id="IPR044946">
    <property type="entry name" value="Restrct_endonuc_typeI_TRD_sf"/>
</dbReference>
<evidence type="ECO:0000313" key="6">
    <source>
        <dbReference type="EMBL" id="VGO17504.1"/>
    </source>
</evidence>
<evidence type="ECO:0000259" key="5">
    <source>
        <dbReference type="Pfam" id="PF01420"/>
    </source>
</evidence>
<dbReference type="PANTHER" id="PTHR43140">
    <property type="entry name" value="TYPE-1 RESTRICTION ENZYME ECOKI SPECIFICITY PROTEIN"/>
    <property type="match status" value="1"/>
</dbReference>
<dbReference type="AlphaFoldDB" id="A0A6C2UDQ7"/>
<dbReference type="GO" id="GO:0003677">
    <property type="term" value="F:DNA binding"/>
    <property type="evidence" value="ECO:0007669"/>
    <property type="project" value="UniProtKB-KW"/>
</dbReference>
<dbReference type="GO" id="GO:0009307">
    <property type="term" value="P:DNA restriction-modification system"/>
    <property type="evidence" value="ECO:0007669"/>
    <property type="project" value="UniProtKB-KW"/>
</dbReference>
<dbReference type="PANTHER" id="PTHR43140:SF1">
    <property type="entry name" value="TYPE I RESTRICTION ENZYME ECOKI SPECIFICITY SUBUNIT"/>
    <property type="match status" value="1"/>
</dbReference>
<feature type="coiled-coil region" evidence="4">
    <location>
        <begin position="454"/>
        <end position="481"/>
    </location>
</feature>
<dbReference type="RefSeq" id="WP_136082969.1">
    <property type="nucleotide sequence ID" value="NZ_CAAHFG010000004.1"/>
</dbReference>
<dbReference type="InterPro" id="IPR051212">
    <property type="entry name" value="Type-I_RE_S_subunit"/>
</dbReference>
<keyword evidence="3" id="KW-0238">DNA-binding</keyword>
<gene>
    <name evidence="6" type="primary">hsdS_4</name>
    <name evidence="6" type="ORF">PDESU_06100</name>
</gene>
<protein>
    <submittedName>
        <fullName evidence="6">Type-1 restriction enzyme EcoKI specificity protein</fullName>
    </submittedName>
</protein>
<evidence type="ECO:0000256" key="3">
    <source>
        <dbReference type="ARBA" id="ARBA00023125"/>
    </source>
</evidence>
<reference evidence="6 7" key="1">
    <citation type="submission" date="2019-04" db="EMBL/GenBank/DDBJ databases">
        <authorList>
            <person name="Van Vliet M D."/>
        </authorList>
    </citation>
    <scope>NUCLEOTIDE SEQUENCE [LARGE SCALE GENOMIC DNA]</scope>
    <source>
        <strain evidence="6 7">F1</strain>
    </source>
</reference>
<keyword evidence="4" id="KW-0175">Coiled coil</keyword>
<sequence length="511" mass="57680">MIEAKYIPLTFVSEKDEKERLIKNTMLLRHFGSLAENEVPLSHYIEGTQYGFNAAAKDSGTNRFVRISDITNGKIDWDSVPFCKCDDPDGYLLNDHDLIIARTGGTTGKSFMVLSPPKDSIFAGYLIRIRANSNTNPAFISIFLNSYFYWGQITSLNRDEFRPSVNAKKLSALKLPKFERSVQDEIVAIASDSENSNIVPEIEEVLTSQKRQVELASEITHQEALLGKLKQAILQEAIQGKLTEQWRAENPATEPAAELLKRIQKEKDQLIADKKIRKQKPLPPITPEEIPFGIPEGWEWCRLMDMSRDIHYGFTASADVNKKETRLLRITDIQNDRVNWESVPGCACTDKERRKYLLNVGDILIARTGGTVGKSYLVDALPVQSVFASYLVRVIPSFIELAVFIKMYLGSPCYWEQLIDAARGAQPNVSGSKLKNLLFPLPPLAEQAAIVERVEALMAHCRELEQEIEHSRQHADRLLQAVLKEAFSPATQLKARAPDEEARIIREALKK</sequence>
<proteinExistence type="inferred from homology"/>
<dbReference type="InterPro" id="IPR000055">
    <property type="entry name" value="Restrct_endonuc_typeI_TRD"/>
</dbReference>
<evidence type="ECO:0000256" key="1">
    <source>
        <dbReference type="ARBA" id="ARBA00010923"/>
    </source>
</evidence>
<accession>A0A6C2UDQ7</accession>
<keyword evidence="7" id="KW-1185">Reference proteome</keyword>
<evidence type="ECO:0000256" key="4">
    <source>
        <dbReference type="SAM" id="Coils"/>
    </source>
</evidence>
<dbReference type="Pfam" id="PF01420">
    <property type="entry name" value="Methylase_S"/>
    <property type="match status" value="1"/>
</dbReference>
<comment type="similarity">
    <text evidence="1">Belongs to the type-I restriction system S methylase family.</text>
</comment>
<evidence type="ECO:0000313" key="7">
    <source>
        <dbReference type="Proteomes" id="UP000366872"/>
    </source>
</evidence>
<keyword evidence="2" id="KW-0680">Restriction system</keyword>
<evidence type="ECO:0000256" key="2">
    <source>
        <dbReference type="ARBA" id="ARBA00022747"/>
    </source>
</evidence>
<dbReference type="Gene3D" id="3.90.220.20">
    <property type="entry name" value="DNA methylase specificity domains"/>
    <property type="match status" value="2"/>
</dbReference>
<dbReference type="CDD" id="cd17521">
    <property type="entry name" value="RMtype1_S_Sau13435ORF2165P_TRD2-CR2_like"/>
    <property type="match status" value="2"/>
</dbReference>
<dbReference type="EMBL" id="CAAHFG010000004">
    <property type="protein sequence ID" value="VGO17504.1"/>
    <property type="molecule type" value="Genomic_DNA"/>
</dbReference>
<feature type="domain" description="Type I restriction modification DNA specificity" evidence="5">
    <location>
        <begin position="352"/>
        <end position="469"/>
    </location>
</feature>
<organism evidence="6 7">
    <name type="scientific">Pontiella desulfatans</name>
    <dbReference type="NCBI Taxonomy" id="2750659"/>
    <lineage>
        <taxon>Bacteria</taxon>
        <taxon>Pseudomonadati</taxon>
        <taxon>Kiritimatiellota</taxon>
        <taxon>Kiritimatiellia</taxon>
        <taxon>Kiritimatiellales</taxon>
        <taxon>Pontiellaceae</taxon>
        <taxon>Pontiella</taxon>
    </lineage>
</organism>